<name>A0ABQ0Q916_9PROT</name>
<organism evidence="1 2">
    <name type="scientific">Gluconobacter frateurii NRIC 0228</name>
    <dbReference type="NCBI Taxonomy" id="1307946"/>
    <lineage>
        <taxon>Bacteria</taxon>
        <taxon>Pseudomonadati</taxon>
        <taxon>Pseudomonadota</taxon>
        <taxon>Alphaproteobacteria</taxon>
        <taxon>Acetobacterales</taxon>
        <taxon>Acetobacteraceae</taxon>
        <taxon>Gluconobacter</taxon>
    </lineage>
</organism>
<dbReference type="InterPro" id="IPR019596">
    <property type="entry name" value="Phage_Mu_GpM_tail_tub"/>
</dbReference>
<accession>A0ABQ0Q916</accession>
<evidence type="ECO:0000313" key="1">
    <source>
        <dbReference type="EMBL" id="GBR09510.1"/>
    </source>
</evidence>
<sequence>MTQTIGTIALVWRGKTYDVQKGIRFRLPGQQNNDVNAGRRTLRSQQYNPGMVQATVLITPDVSLTEFDPSLGEGELQLQADTGQTWTISDAYVKTFPDAQDNGQAQINWTFNTYQELT</sequence>
<evidence type="ECO:0000313" key="2">
    <source>
        <dbReference type="Proteomes" id="UP001061070"/>
    </source>
</evidence>
<dbReference type="Pfam" id="PF10618">
    <property type="entry name" value="Tail_tube"/>
    <property type="match status" value="1"/>
</dbReference>
<reference evidence="1" key="1">
    <citation type="submission" date="2013-04" db="EMBL/GenBank/DDBJ databases">
        <title>The genome sequencing project of 58 acetic acid bacteria.</title>
        <authorList>
            <person name="Okamoto-Kainuma A."/>
            <person name="Ishikawa M."/>
            <person name="Umino S."/>
            <person name="Koizumi Y."/>
            <person name="Shiwa Y."/>
            <person name="Yoshikawa H."/>
            <person name="Matsutani M."/>
            <person name="Matsushita K."/>
        </authorList>
    </citation>
    <scope>NUCLEOTIDE SEQUENCE</scope>
    <source>
        <strain evidence="1">NRIC 0228</strain>
    </source>
</reference>
<keyword evidence="2" id="KW-1185">Reference proteome</keyword>
<comment type="caution">
    <text evidence="1">The sequence shown here is derived from an EMBL/GenBank/DDBJ whole genome shotgun (WGS) entry which is preliminary data.</text>
</comment>
<proteinExistence type="predicted"/>
<protein>
    <recommendedName>
        <fullName evidence="3">Phage tail protein</fullName>
    </recommendedName>
</protein>
<dbReference type="EMBL" id="BAQW01000004">
    <property type="protein sequence ID" value="GBR09510.1"/>
    <property type="molecule type" value="Genomic_DNA"/>
</dbReference>
<dbReference type="RefSeq" id="WP_099181506.1">
    <property type="nucleotide sequence ID" value="NZ_BAQW01000004.1"/>
</dbReference>
<evidence type="ECO:0008006" key="3">
    <source>
        <dbReference type="Google" id="ProtNLM"/>
    </source>
</evidence>
<dbReference type="Proteomes" id="UP001061070">
    <property type="component" value="Unassembled WGS sequence"/>
</dbReference>
<gene>
    <name evidence="1" type="ORF">AA0228_0699</name>
</gene>